<evidence type="ECO:0000313" key="8">
    <source>
        <dbReference type="EMBL" id="MBC5667639.1"/>
    </source>
</evidence>
<feature type="transmembrane region" description="Helical" evidence="6">
    <location>
        <begin position="93"/>
        <end position="110"/>
    </location>
</feature>
<feature type="transmembrane region" description="Helical" evidence="6">
    <location>
        <begin position="116"/>
        <end position="136"/>
    </location>
</feature>
<evidence type="ECO:0000256" key="5">
    <source>
        <dbReference type="ARBA" id="ARBA00023136"/>
    </source>
</evidence>
<comment type="caution">
    <text evidence="8">The sequence shown here is derived from an EMBL/GenBank/DDBJ whole genome shotgun (WGS) entry which is preliminary data.</text>
</comment>
<feature type="transmembrane region" description="Helical" evidence="6">
    <location>
        <begin position="6"/>
        <end position="26"/>
    </location>
</feature>
<keyword evidence="2" id="KW-1003">Cell membrane</keyword>
<feature type="domain" description="Type II secretion system protein GspF" evidence="7">
    <location>
        <begin position="158"/>
        <end position="279"/>
    </location>
</feature>
<comment type="subcellular location">
    <subcellularLocation>
        <location evidence="1">Cell membrane</location>
        <topology evidence="1">Multi-pass membrane protein</topology>
    </subcellularLocation>
</comment>
<keyword evidence="3 6" id="KW-0812">Transmembrane</keyword>
<evidence type="ECO:0000259" key="7">
    <source>
        <dbReference type="Pfam" id="PF00482"/>
    </source>
</evidence>
<evidence type="ECO:0000256" key="3">
    <source>
        <dbReference type="ARBA" id="ARBA00022692"/>
    </source>
</evidence>
<dbReference type="EMBL" id="JACOOZ010000004">
    <property type="protein sequence ID" value="MBC5667639.1"/>
    <property type="molecule type" value="Genomic_DNA"/>
</dbReference>
<dbReference type="Gene3D" id="1.20.81.30">
    <property type="entry name" value="Type II secretion system (T2SS), domain F"/>
    <property type="match status" value="1"/>
</dbReference>
<proteinExistence type="predicted"/>
<dbReference type="RefSeq" id="WP_118589439.1">
    <property type="nucleotide sequence ID" value="NZ_JACOOZ010000004.1"/>
</dbReference>
<dbReference type="PANTHER" id="PTHR35007">
    <property type="entry name" value="INTEGRAL MEMBRANE PROTEIN-RELATED"/>
    <property type="match status" value="1"/>
</dbReference>
<keyword evidence="5 6" id="KW-0472">Membrane</keyword>
<gene>
    <name evidence="8" type="ORF">H8S00_06550</name>
</gene>
<evidence type="ECO:0000256" key="4">
    <source>
        <dbReference type="ARBA" id="ARBA00022989"/>
    </source>
</evidence>
<keyword evidence="4 6" id="KW-1133">Transmembrane helix</keyword>
<keyword evidence="9" id="KW-1185">Reference proteome</keyword>
<sequence length="322" mass="36221">MIRILMICLCAMVFLFCLYVILIQNFTESKRKTQDRVMGLVSEEERNKSDKKKGKLNLKIKKEKKKVSVFATTHKKLQLLEEELYNLGMKMPVQTFVTLWVAITIGLPTIMMMLGVYIAICIIVALIAAFGPLLFIQKKKKKRKETLESQLIEGITVITNALKAGHSFQTAMGNIAVDMEGPMAEEFGRVTRETQRGMTLEASFNSLCERIGSDDLEMLCQTILIQRKVGGNLTEVLDKISETIRNRLDLKEEIKTLTSSGKISGYIIGALPVILLVLISMINPVYARPLFNTVIGNILLLISVILEVIGFIMINKVVDIKY</sequence>
<dbReference type="PANTHER" id="PTHR35007:SF1">
    <property type="entry name" value="PILUS ASSEMBLY PROTEIN"/>
    <property type="match status" value="1"/>
</dbReference>
<accession>A0ABR7F3V7</accession>
<dbReference type="InterPro" id="IPR042094">
    <property type="entry name" value="T2SS_GspF_sf"/>
</dbReference>
<organism evidence="8 9">
    <name type="scientific">Eubacterium segne</name>
    <dbReference type="NCBI Taxonomy" id="2763045"/>
    <lineage>
        <taxon>Bacteria</taxon>
        <taxon>Bacillati</taxon>
        <taxon>Bacillota</taxon>
        <taxon>Clostridia</taxon>
        <taxon>Eubacteriales</taxon>
        <taxon>Eubacteriaceae</taxon>
        <taxon>Eubacterium</taxon>
    </lineage>
</organism>
<feature type="transmembrane region" description="Helical" evidence="6">
    <location>
        <begin position="263"/>
        <end position="282"/>
    </location>
</feature>
<name>A0ABR7F3V7_9FIRM</name>
<feature type="transmembrane region" description="Helical" evidence="6">
    <location>
        <begin position="294"/>
        <end position="314"/>
    </location>
</feature>
<dbReference type="Proteomes" id="UP000597877">
    <property type="component" value="Unassembled WGS sequence"/>
</dbReference>
<protein>
    <submittedName>
        <fullName evidence="8">Type II secretion system F family protein</fullName>
    </submittedName>
</protein>
<reference evidence="8 9" key="1">
    <citation type="submission" date="2020-08" db="EMBL/GenBank/DDBJ databases">
        <title>Genome public.</title>
        <authorList>
            <person name="Liu C."/>
            <person name="Sun Q."/>
        </authorList>
    </citation>
    <scope>NUCLEOTIDE SEQUENCE [LARGE SCALE GENOMIC DNA]</scope>
    <source>
        <strain evidence="8 9">BX4</strain>
    </source>
</reference>
<evidence type="ECO:0000256" key="2">
    <source>
        <dbReference type="ARBA" id="ARBA00022475"/>
    </source>
</evidence>
<evidence type="ECO:0000256" key="1">
    <source>
        <dbReference type="ARBA" id="ARBA00004651"/>
    </source>
</evidence>
<evidence type="ECO:0000256" key="6">
    <source>
        <dbReference type="SAM" id="Phobius"/>
    </source>
</evidence>
<dbReference type="Pfam" id="PF00482">
    <property type="entry name" value="T2SSF"/>
    <property type="match status" value="1"/>
</dbReference>
<dbReference type="InterPro" id="IPR018076">
    <property type="entry name" value="T2SS_GspF_dom"/>
</dbReference>
<evidence type="ECO:0000313" key="9">
    <source>
        <dbReference type="Proteomes" id="UP000597877"/>
    </source>
</evidence>